<name>A0A1H6QUK2_9BURK</name>
<gene>
    <name evidence="2" type="ORF">SAMN05192539_1001340</name>
</gene>
<accession>A0A1H6QUK2</accession>
<organism evidence="2 3">
    <name type="scientific">Paraburkholderia diazotrophica</name>
    <dbReference type="NCBI Taxonomy" id="667676"/>
    <lineage>
        <taxon>Bacteria</taxon>
        <taxon>Pseudomonadati</taxon>
        <taxon>Pseudomonadota</taxon>
        <taxon>Betaproteobacteria</taxon>
        <taxon>Burkholderiales</taxon>
        <taxon>Burkholderiaceae</taxon>
        <taxon>Paraburkholderia</taxon>
    </lineage>
</organism>
<dbReference type="EMBL" id="FNYE01000001">
    <property type="protein sequence ID" value="SEI42945.1"/>
    <property type="molecule type" value="Genomic_DNA"/>
</dbReference>
<sequence length="422" mass="43643">MSVIEVSTPGPQGPAGPAGANGTNGANGATGPQGPQGIPGAYARWDGVTPYLGLVAGRTGCASDKITTALEFNARTAHVAPVDISAIGAAVAGWYIGYGDSTPFGEKAIGADSQRKVSIEYNGQIAHLTFGGPQQLVGTCYNFSTLFSDLTPLPFTIPKGATFWTREHGVVGAGGTIPVTNTGNPARNAAAGDCFEYGTGLSDRSGDTGTFASTDTPYLRPLALFGMTDKHSYACVGDSRVVGLQDDGANNLYVGEQARAIGSSAGYTNLAIVGEAMSSVGSTTLNGVFTTLYTQRADIIRRFCTRVICNYGINDVVNNQTAQQMSVSAQALRAMFPKQEFYWTTQMAEGPNPPYTTIGAAFNNFILASVGGFLDGAFDVATALSTARNSCTYGSSSWVSSDGVHESPAGYAIAASAIQFPA</sequence>
<reference evidence="3" key="1">
    <citation type="submission" date="2016-10" db="EMBL/GenBank/DDBJ databases">
        <authorList>
            <person name="Varghese N."/>
            <person name="Submissions S."/>
        </authorList>
    </citation>
    <scope>NUCLEOTIDE SEQUENCE [LARGE SCALE GENOMIC DNA]</scope>
    <source>
        <strain evidence="3">LMG 26031</strain>
    </source>
</reference>
<feature type="region of interest" description="Disordered" evidence="1">
    <location>
        <begin position="1"/>
        <end position="40"/>
    </location>
</feature>
<feature type="compositionally biased region" description="Low complexity" evidence="1">
    <location>
        <begin position="15"/>
        <end position="36"/>
    </location>
</feature>
<dbReference type="SUPFAM" id="SSF52266">
    <property type="entry name" value="SGNH hydrolase"/>
    <property type="match status" value="1"/>
</dbReference>
<dbReference type="GO" id="GO:0016788">
    <property type="term" value="F:hydrolase activity, acting on ester bonds"/>
    <property type="evidence" value="ECO:0007669"/>
    <property type="project" value="UniProtKB-ARBA"/>
</dbReference>
<dbReference type="RefSeq" id="WP_090862007.1">
    <property type="nucleotide sequence ID" value="NZ_FNYE01000001.1"/>
</dbReference>
<dbReference type="Proteomes" id="UP000198866">
    <property type="component" value="Unassembled WGS sequence"/>
</dbReference>
<protein>
    <submittedName>
        <fullName evidence="2">Lysophospholipase L1</fullName>
    </submittedName>
</protein>
<evidence type="ECO:0000256" key="1">
    <source>
        <dbReference type="SAM" id="MobiDB-lite"/>
    </source>
</evidence>
<dbReference type="STRING" id="667676.SAMN05192539_1001340"/>
<dbReference type="Gene3D" id="3.40.50.1110">
    <property type="entry name" value="SGNH hydrolase"/>
    <property type="match status" value="1"/>
</dbReference>
<dbReference type="AlphaFoldDB" id="A0A1H6QUK2"/>
<evidence type="ECO:0000313" key="2">
    <source>
        <dbReference type="EMBL" id="SEI42945.1"/>
    </source>
</evidence>
<proteinExistence type="predicted"/>
<dbReference type="InterPro" id="IPR036514">
    <property type="entry name" value="SGNH_hydro_sf"/>
</dbReference>
<evidence type="ECO:0000313" key="3">
    <source>
        <dbReference type="Proteomes" id="UP000198866"/>
    </source>
</evidence>
<dbReference type="CDD" id="cd00229">
    <property type="entry name" value="SGNH_hydrolase"/>
    <property type="match status" value="1"/>
</dbReference>
<keyword evidence="3" id="KW-1185">Reference proteome</keyword>